<dbReference type="AlphaFoldDB" id="Q4N3N2"/>
<evidence type="ECO:0000313" key="1">
    <source>
        <dbReference type="EMBL" id="EAN33241.1"/>
    </source>
</evidence>
<proteinExistence type="predicted"/>
<dbReference type="VEuPathDB" id="PiroplasmaDB:TpMuguga_02g00957"/>
<comment type="caution">
    <text evidence="1">The sequence shown here is derived from an EMBL/GenBank/DDBJ whole genome shotgun (WGS) entry which is preliminary data.</text>
</comment>
<evidence type="ECO:0000313" key="2">
    <source>
        <dbReference type="Proteomes" id="UP000001949"/>
    </source>
</evidence>
<dbReference type="EMBL" id="AAGK01000002">
    <property type="protein sequence ID" value="EAN33241.1"/>
    <property type="molecule type" value="Genomic_DNA"/>
</dbReference>
<name>Q4N3N2_THEPA</name>
<reference evidence="1 2" key="1">
    <citation type="journal article" date="2005" name="Science">
        <title>Genome sequence of Theileria parva, a bovine pathogen that transforms lymphocytes.</title>
        <authorList>
            <person name="Gardner M.J."/>
            <person name="Bishop R."/>
            <person name="Shah T."/>
            <person name="de Villiers E.P."/>
            <person name="Carlton J.M."/>
            <person name="Hall N."/>
            <person name="Ren Q."/>
            <person name="Paulsen I.T."/>
            <person name="Pain A."/>
            <person name="Berriman M."/>
            <person name="Wilson R.J.M."/>
            <person name="Sato S."/>
            <person name="Ralph S.A."/>
            <person name="Mann D.J."/>
            <person name="Xiong Z."/>
            <person name="Shallom S.J."/>
            <person name="Weidman J."/>
            <person name="Jiang L."/>
            <person name="Lynn J."/>
            <person name="Weaver B."/>
            <person name="Shoaibi A."/>
            <person name="Domingo A.R."/>
            <person name="Wasawo D."/>
            <person name="Crabtree J."/>
            <person name="Wortman J.R."/>
            <person name="Haas B."/>
            <person name="Angiuoli S.V."/>
            <person name="Creasy T.H."/>
            <person name="Lu C."/>
            <person name="Suh B."/>
            <person name="Silva J.C."/>
            <person name="Utterback T.R."/>
            <person name="Feldblyum T.V."/>
            <person name="Pertea M."/>
            <person name="Allen J."/>
            <person name="Nierman W.C."/>
            <person name="Taracha E.L.N."/>
            <person name="Salzberg S.L."/>
            <person name="White O.R."/>
            <person name="Fitzhugh H.A."/>
            <person name="Morzaria S."/>
            <person name="Venter J.C."/>
            <person name="Fraser C.M."/>
            <person name="Nene V."/>
        </authorList>
    </citation>
    <scope>NUCLEOTIDE SEQUENCE [LARGE SCALE GENOMIC DNA]</scope>
    <source>
        <strain evidence="1 2">Muguga</strain>
    </source>
</reference>
<protein>
    <submittedName>
        <fullName evidence="1">Uncharacterized protein</fullName>
    </submittedName>
</protein>
<dbReference type="Proteomes" id="UP000001949">
    <property type="component" value="Unassembled WGS sequence"/>
</dbReference>
<gene>
    <name evidence="1" type="ordered locus">TP02_0957</name>
</gene>
<dbReference type="GeneID" id="3501703"/>
<accession>Q4N3N2</accession>
<dbReference type="KEGG" id="tpv:TP02_0957"/>
<keyword evidence="2" id="KW-1185">Reference proteome</keyword>
<dbReference type="InParanoid" id="Q4N3N2"/>
<sequence>MTTEDYEESSPETSISKYVFKSKLEQFYCDDEVIYTRKPEGKYCKCLTYNNINEFGEFFRVFTKEGERYKILFTRKR</sequence>
<organism evidence="1 2">
    <name type="scientific">Theileria parva</name>
    <name type="common">East coast fever infection agent</name>
    <dbReference type="NCBI Taxonomy" id="5875"/>
    <lineage>
        <taxon>Eukaryota</taxon>
        <taxon>Sar</taxon>
        <taxon>Alveolata</taxon>
        <taxon>Apicomplexa</taxon>
        <taxon>Aconoidasida</taxon>
        <taxon>Piroplasmida</taxon>
        <taxon>Theileriidae</taxon>
        <taxon>Theileria</taxon>
    </lineage>
</organism>